<keyword evidence="3" id="KW-1185">Reference proteome</keyword>
<feature type="compositionally biased region" description="Basic and acidic residues" evidence="1">
    <location>
        <begin position="209"/>
        <end position="220"/>
    </location>
</feature>
<evidence type="ECO:0000313" key="2">
    <source>
        <dbReference type="EMBL" id="CEO95047.1"/>
    </source>
</evidence>
<organism evidence="2 3">
    <name type="scientific">Plasmodiophora brassicae</name>
    <name type="common">Clubroot disease agent</name>
    <dbReference type="NCBI Taxonomy" id="37360"/>
    <lineage>
        <taxon>Eukaryota</taxon>
        <taxon>Sar</taxon>
        <taxon>Rhizaria</taxon>
        <taxon>Endomyxa</taxon>
        <taxon>Phytomyxea</taxon>
        <taxon>Plasmodiophorida</taxon>
        <taxon>Plasmodiophoridae</taxon>
        <taxon>Plasmodiophora</taxon>
    </lineage>
</organism>
<feature type="compositionally biased region" description="Basic residues" evidence="1">
    <location>
        <begin position="322"/>
        <end position="333"/>
    </location>
</feature>
<reference evidence="2 3" key="1">
    <citation type="submission" date="2015-02" db="EMBL/GenBank/DDBJ databases">
        <authorList>
            <person name="Chooi Y.-H."/>
        </authorList>
    </citation>
    <scope>NUCLEOTIDE SEQUENCE [LARGE SCALE GENOMIC DNA]</scope>
    <source>
        <strain evidence="2">E3</strain>
    </source>
</reference>
<feature type="region of interest" description="Disordered" evidence="1">
    <location>
        <begin position="1"/>
        <end position="294"/>
    </location>
</feature>
<feature type="compositionally biased region" description="Basic and acidic residues" evidence="1">
    <location>
        <begin position="312"/>
        <end position="321"/>
    </location>
</feature>
<proteinExistence type="predicted"/>
<protein>
    <submittedName>
        <fullName evidence="2">Uncharacterized protein</fullName>
    </submittedName>
</protein>
<evidence type="ECO:0000256" key="1">
    <source>
        <dbReference type="SAM" id="MobiDB-lite"/>
    </source>
</evidence>
<feature type="compositionally biased region" description="Basic and acidic residues" evidence="1">
    <location>
        <begin position="40"/>
        <end position="61"/>
    </location>
</feature>
<feature type="compositionally biased region" description="Basic and acidic residues" evidence="1">
    <location>
        <begin position="69"/>
        <end position="89"/>
    </location>
</feature>
<feature type="non-terminal residue" evidence="2">
    <location>
        <position position="545"/>
    </location>
</feature>
<feature type="region of interest" description="Disordered" evidence="1">
    <location>
        <begin position="376"/>
        <end position="510"/>
    </location>
</feature>
<feature type="region of interest" description="Disordered" evidence="1">
    <location>
        <begin position="312"/>
        <end position="349"/>
    </location>
</feature>
<feature type="compositionally biased region" description="Acidic residues" evidence="1">
    <location>
        <begin position="13"/>
        <end position="29"/>
    </location>
</feature>
<accession>A0A0G4IIY7</accession>
<name>A0A0G4IIY7_PLABS</name>
<sequence length="545" mass="60721">MNGFVRAVNDGEEHVDDDQGEEEREDGEQDGAQQPVLHTDVVRELHAADRGAEQRQERGGDGGELANVRAERHPERLREPGQYDERHDGQGGQVQARAPDGLLQNAHRRRQPLDEDERFAPGVPLPVDVRVGGQPPRQFVGAHHLDDAAGQRAQEQCNVGDVDEDPGRAPDAPAQHARVLERHPGHVGEGDQEGDLDAGDGRVAGRPSVQDRLDDPELGVRPDGPVGGRVDRQGDGAEQVDGRIVQGEPQAHRLRLHVDPGGIAQGGQRAARRRRVVRQQDRVPAGQGRRLGRQQVPVDVALERHRPVQERVADARVGRRPERQHRHGRRVQAGRHALADRERPLGAGRQLRANLVQEDRAEQDAALVGQDGLAAVGRQARRQGPLQERPGGVDAGDQVERDALRPVGRPAGRRRREPPAKERGPRHGHRLVRPAPDDDREQDDEGDVRADEPHRGRRRRDGGRRRRRRRRVDDAGRGQLIPGAPGQDRPDERLLAGRRRRRRQVPAAPARLGRVHRALPVQHLCHVQQRHGQLGRRRRRPRVAI</sequence>
<feature type="compositionally biased region" description="Basic and acidic residues" evidence="1">
    <location>
        <begin position="178"/>
        <end position="189"/>
    </location>
</feature>
<dbReference type="OMA" id="ANHHHRE"/>
<evidence type="ECO:0000313" key="3">
    <source>
        <dbReference type="Proteomes" id="UP000039324"/>
    </source>
</evidence>
<dbReference type="EMBL" id="CDSF01000002">
    <property type="protein sequence ID" value="CEO95047.1"/>
    <property type="molecule type" value="Genomic_DNA"/>
</dbReference>
<gene>
    <name evidence="2" type="ORF">PBRA_003859</name>
</gene>
<dbReference type="Proteomes" id="UP000039324">
    <property type="component" value="Unassembled WGS sequence"/>
</dbReference>
<feature type="compositionally biased region" description="Basic residues" evidence="1">
    <location>
        <begin position="455"/>
        <end position="470"/>
    </location>
</feature>
<dbReference type="AlphaFoldDB" id="A0A0G4IIY7"/>